<dbReference type="GO" id="GO:0016301">
    <property type="term" value="F:kinase activity"/>
    <property type="evidence" value="ECO:0007669"/>
    <property type="project" value="UniProtKB-KW"/>
</dbReference>
<comment type="caution">
    <text evidence="4">The sequence shown here is derived from an EMBL/GenBank/DDBJ whole genome shotgun (WGS) entry which is preliminary data.</text>
</comment>
<evidence type="ECO:0000313" key="5">
    <source>
        <dbReference type="Proteomes" id="UP000256977"/>
    </source>
</evidence>
<dbReference type="GO" id="GO:0042732">
    <property type="term" value="P:D-xylose metabolic process"/>
    <property type="evidence" value="ECO:0007669"/>
    <property type="project" value="UniProtKB-KW"/>
</dbReference>
<dbReference type="PANTHER" id="PTHR18964">
    <property type="entry name" value="ROK (REPRESSOR, ORF, KINASE) FAMILY"/>
    <property type="match status" value="1"/>
</dbReference>
<dbReference type="SUPFAM" id="SSF46785">
    <property type="entry name" value="Winged helix' DNA-binding domain"/>
    <property type="match status" value="1"/>
</dbReference>
<dbReference type="Pfam" id="PF00480">
    <property type="entry name" value="ROK"/>
    <property type="match status" value="1"/>
</dbReference>
<dbReference type="SUPFAM" id="SSF53067">
    <property type="entry name" value="Actin-like ATPase domain"/>
    <property type="match status" value="1"/>
</dbReference>
<evidence type="ECO:0000313" key="4">
    <source>
        <dbReference type="EMBL" id="RED75729.1"/>
    </source>
</evidence>
<accession>A0A3D9JPK6</accession>
<dbReference type="InterPro" id="IPR036390">
    <property type="entry name" value="WH_DNA-bd_sf"/>
</dbReference>
<dbReference type="Gene3D" id="1.10.10.10">
    <property type="entry name" value="Winged helix-like DNA-binding domain superfamily/Winged helix DNA-binding domain"/>
    <property type="match status" value="1"/>
</dbReference>
<evidence type="ECO:0000256" key="2">
    <source>
        <dbReference type="ARBA" id="ARBA00006479"/>
    </source>
</evidence>
<gene>
    <name evidence="4" type="ORF">DFP98_11490</name>
</gene>
<proteinExistence type="inferred from homology"/>
<keyword evidence="4" id="KW-0418">Kinase</keyword>
<name>A0A3D9JPK6_9BACL</name>
<evidence type="ECO:0000256" key="1">
    <source>
        <dbReference type="ARBA" id="ARBA00002486"/>
    </source>
</evidence>
<keyword evidence="4" id="KW-0808">Transferase</keyword>
<sequence length="405" mass="43834">MRKANSANPSLIRDINRSSVLDVMRRTGPISQADIAKILALQPSTIMRIITELLEERLIVSVGQGQTTSKGGRKATLLELNKDGAYAIGVDLNADEVIAVLLDLSGAIVAEVRTDCPSESGPNPVLDTVKQSIEALLAQPTVSADRIIGIGVSVPGKVDSVTGTSVIAINFRDWFNVPIGEQLEQAFQLPVYVEHDMRSMAFGEMWFGNEYDHMLCLGFRSGIGLGLVLNGELYRGAHQLAGDVGHVIVDPDGPPCSCGRQGCLEAVASEKAIHNNVRRYVQQHSLSSAGNRKMTMEELNIRFIYETFRQGHSDITAMIKEAADYIGKTLCDLVRVYDPQAIVIGGNVLASSSEFLDLVRSAYQSMQPNYADDIPSIQPARFGEQSIAIGSASLMLSRLFKPSGA</sequence>
<keyword evidence="3" id="KW-0859">Xylose metabolism</keyword>
<dbReference type="InterPro" id="IPR036388">
    <property type="entry name" value="WH-like_DNA-bd_sf"/>
</dbReference>
<reference evidence="4 5" key="1">
    <citation type="submission" date="2018-07" db="EMBL/GenBank/DDBJ databases">
        <title>Genomic Encyclopedia of Type Strains, Phase III (KMG-III): the genomes of soil and plant-associated and newly described type strains.</title>
        <authorList>
            <person name="Whitman W."/>
        </authorList>
    </citation>
    <scope>NUCLEOTIDE SEQUENCE [LARGE SCALE GENOMIC DNA]</scope>
    <source>
        <strain evidence="4 5">CECT 7287</strain>
    </source>
</reference>
<comment type="similarity">
    <text evidence="2">Belongs to the ROK (NagC/XylR) family.</text>
</comment>
<dbReference type="InterPro" id="IPR043129">
    <property type="entry name" value="ATPase_NBD"/>
</dbReference>
<keyword evidence="3" id="KW-0119">Carbohydrate metabolism</keyword>
<dbReference type="AlphaFoldDB" id="A0A3D9JPK6"/>
<keyword evidence="5" id="KW-1185">Reference proteome</keyword>
<dbReference type="InterPro" id="IPR000600">
    <property type="entry name" value="ROK"/>
</dbReference>
<dbReference type="PANTHER" id="PTHR18964:SF149">
    <property type="entry name" value="BIFUNCTIONAL UDP-N-ACETYLGLUCOSAMINE 2-EPIMERASE_N-ACETYLMANNOSAMINE KINASE"/>
    <property type="match status" value="1"/>
</dbReference>
<evidence type="ECO:0000256" key="3">
    <source>
        <dbReference type="ARBA" id="ARBA00022629"/>
    </source>
</evidence>
<protein>
    <submittedName>
        <fullName evidence="4">Putative NBD/HSP70 family sugar kinase</fullName>
    </submittedName>
</protein>
<comment type="function">
    <text evidence="1">Transcriptional repressor of xylose-utilizing enzymes.</text>
</comment>
<dbReference type="Pfam" id="PF13412">
    <property type="entry name" value="HTH_24"/>
    <property type="match status" value="1"/>
</dbReference>
<dbReference type="Gene3D" id="3.30.420.40">
    <property type="match status" value="2"/>
</dbReference>
<dbReference type="RefSeq" id="WP_181917771.1">
    <property type="nucleotide sequence ID" value="NZ_QRDZ01000014.1"/>
</dbReference>
<dbReference type="EMBL" id="QRDZ01000014">
    <property type="protein sequence ID" value="RED75729.1"/>
    <property type="molecule type" value="Genomic_DNA"/>
</dbReference>
<dbReference type="Proteomes" id="UP000256977">
    <property type="component" value="Unassembled WGS sequence"/>
</dbReference>
<organism evidence="4 5">
    <name type="scientific">Cohnella phaseoli</name>
    <dbReference type="NCBI Taxonomy" id="456490"/>
    <lineage>
        <taxon>Bacteria</taxon>
        <taxon>Bacillati</taxon>
        <taxon>Bacillota</taxon>
        <taxon>Bacilli</taxon>
        <taxon>Bacillales</taxon>
        <taxon>Paenibacillaceae</taxon>
        <taxon>Cohnella</taxon>
    </lineage>
</organism>